<evidence type="ECO:0000256" key="1">
    <source>
        <dbReference type="ARBA" id="ARBA00010457"/>
    </source>
</evidence>
<comment type="function">
    <text evidence="2">Destroys radicals which are normally produced within the cells and which are toxic to biological systems.</text>
</comment>
<dbReference type="PROSITE" id="PS00087">
    <property type="entry name" value="SOD_CU_ZN_1"/>
    <property type="match status" value="1"/>
</dbReference>
<dbReference type="InterPro" id="IPR036423">
    <property type="entry name" value="SOD-like_Cu/Zn_dom_sf"/>
</dbReference>
<dbReference type="Proteomes" id="UP000057213">
    <property type="component" value="Chromosome"/>
</dbReference>
<protein>
    <recommendedName>
        <fullName evidence="2">Superoxide dismutase [Cu-Zn]</fullName>
        <ecNumber evidence="2">1.15.1.1</ecNumber>
    </recommendedName>
</protein>
<dbReference type="Gene3D" id="2.60.40.200">
    <property type="entry name" value="Superoxide dismutase, copper/zinc binding domain"/>
    <property type="match status" value="1"/>
</dbReference>
<dbReference type="EMBL" id="CP010401">
    <property type="protein sequence ID" value="ALE03785.1"/>
    <property type="molecule type" value="Genomic_DNA"/>
</dbReference>
<dbReference type="STRING" id="1318743.PU02_0971"/>
<gene>
    <name evidence="5" type="ORF">PU02_0971</name>
</gene>
<keyword evidence="2" id="KW-0186">Copper</keyword>
<evidence type="ECO:0000313" key="5">
    <source>
        <dbReference type="EMBL" id="ALE03785.1"/>
    </source>
</evidence>
<comment type="cofactor">
    <cofactor evidence="2">
        <name>Cu cation</name>
        <dbReference type="ChEBI" id="CHEBI:23378"/>
    </cofactor>
    <text evidence="2">Binds 1 copper ion per subunit.</text>
</comment>
<feature type="signal peptide" evidence="3">
    <location>
        <begin position="1"/>
        <end position="24"/>
    </location>
</feature>
<evidence type="ECO:0000259" key="4">
    <source>
        <dbReference type="Pfam" id="PF00080"/>
    </source>
</evidence>
<proteinExistence type="inferred from homology"/>
<dbReference type="PANTHER" id="PTHR10003">
    <property type="entry name" value="SUPEROXIDE DISMUTASE CU-ZN -RELATED"/>
    <property type="match status" value="1"/>
</dbReference>
<comment type="cofactor">
    <cofactor evidence="2">
        <name>Zn(2+)</name>
        <dbReference type="ChEBI" id="CHEBI:29105"/>
    </cofactor>
    <text evidence="2">Binds 1 zinc ion per subunit.</text>
</comment>
<dbReference type="NCBIfam" id="NF007628">
    <property type="entry name" value="PRK10290.1"/>
    <property type="match status" value="1"/>
</dbReference>
<keyword evidence="6" id="KW-1185">Reference proteome</keyword>
<keyword evidence="3" id="KW-0732">Signal</keyword>
<evidence type="ECO:0000256" key="2">
    <source>
        <dbReference type="RuleBase" id="RU000393"/>
    </source>
</evidence>
<evidence type="ECO:0000256" key="3">
    <source>
        <dbReference type="SAM" id="SignalP"/>
    </source>
</evidence>
<dbReference type="Pfam" id="PF00080">
    <property type="entry name" value="Sod_Cu"/>
    <property type="match status" value="1"/>
</dbReference>
<dbReference type="EC" id="1.15.1.1" evidence="2"/>
<dbReference type="SUPFAM" id="SSF49329">
    <property type="entry name" value="Cu,Zn superoxide dismutase-like"/>
    <property type="match status" value="1"/>
</dbReference>
<dbReference type="OrthoDB" id="5431326at2"/>
<dbReference type="InterPro" id="IPR001424">
    <property type="entry name" value="SOD_Cu_Zn_dom"/>
</dbReference>
<comment type="similarity">
    <text evidence="1 2">Belongs to the Cu-Zn superoxide dismutase family.</text>
</comment>
<dbReference type="RefSeq" id="WP_053944281.1">
    <property type="nucleotide sequence ID" value="NZ_CP010401.1"/>
</dbReference>
<keyword evidence="2" id="KW-0479">Metal-binding</keyword>
<dbReference type="GO" id="GO:0005507">
    <property type="term" value="F:copper ion binding"/>
    <property type="evidence" value="ECO:0007669"/>
    <property type="project" value="InterPro"/>
</dbReference>
<dbReference type="KEGG" id="banc:PU02_0971"/>
<dbReference type="PATRIC" id="fig|1318743.3.peg.985"/>
<reference evidence="5 6" key="1">
    <citation type="journal article" date="2015" name="Genome Announc.">
        <title>Complete Genome Sequence of Bartonella ancashensis Strain 20.00, Isolated from the Blood of a Patient with Verruga Peruana.</title>
        <authorList>
            <person name="Hang J."/>
            <person name="Mullins K.E."/>
            <person name="Clifford R.J."/>
            <person name="Onmus-Leone F."/>
            <person name="Yang Y."/>
            <person name="Jiang J."/>
            <person name="Leguia M."/>
            <person name="Kasper M.R."/>
            <person name="Maguina C."/>
            <person name="Lesho E.P."/>
            <person name="Jarman R.G."/>
            <person name="Richards A.L."/>
            <person name="Blazes D."/>
        </authorList>
    </citation>
    <scope>NUCLEOTIDE SEQUENCE [LARGE SCALE GENOMIC DNA]</scope>
    <source>
        <strain evidence="5 6">20.00</strain>
    </source>
</reference>
<keyword evidence="2" id="KW-0862">Zinc</keyword>
<name>A0A0M3T334_9HYPH</name>
<keyword evidence="2 5" id="KW-0560">Oxidoreductase</keyword>
<dbReference type="InterPro" id="IPR018152">
    <property type="entry name" value="SOD_Cu/Zn_BS"/>
</dbReference>
<feature type="domain" description="Superoxide dismutase copper/zinc binding" evidence="4">
    <location>
        <begin position="44"/>
        <end position="174"/>
    </location>
</feature>
<comment type="catalytic activity">
    <reaction evidence="2">
        <text>2 superoxide + 2 H(+) = H2O2 + O2</text>
        <dbReference type="Rhea" id="RHEA:20696"/>
        <dbReference type="ChEBI" id="CHEBI:15378"/>
        <dbReference type="ChEBI" id="CHEBI:15379"/>
        <dbReference type="ChEBI" id="CHEBI:16240"/>
        <dbReference type="ChEBI" id="CHEBI:18421"/>
        <dbReference type="EC" id="1.15.1.1"/>
    </reaction>
</comment>
<dbReference type="GO" id="GO:0004784">
    <property type="term" value="F:superoxide dismutase activity"/>
    <property type="evidence" value="ECO:0007669"/>
    <property type="project" value="UniProtKB-EC"/>
</dbReference>
<dbReference type="CDD" id="cd00305">
    <property type="entry name" value="Cu-Zn_Superoxide_Dismutase"/>
    <property type="match status" value="1"/>
</dbReference>
<sequence length="175" mass="18728">MNKKNFLLLASLVFLSSNITTLLAEEAQVEIYALKDDNRKDHIGSILIQETSHGLIFVPKLSSLPEGLHGFHVHKMPSCDTKDGMLGGAAGGHYDPQNTNKHLGPYNTDGHLGDLPAIYFDSHNQATMGVLAPRIKKLDDIKGHSLMIHAGGDNSSDKPLPLGGGGARLACGIIE</sequence>
<accession>A0A0M3T334</accession>
<evidence type="ECO:0000313" key="6">
    <source>
        <dbReference type="Proteomes" id="UP000057213"/>
    </source>
</evidence>
<organism evidence="5 6">
    <name type="scientific">Bartonella ancashensis</name>
    <dbReference type="NCBI Taxonomy" id="1318743"/>
    <lineage>
        <taxon>Bacteria</taxon>
        <taxon>Pseudomonadati</taxon>
        <taxon>Pseudomonadota</taxon>
        <taxon>Alphaproteobacteria</taxon>
        <taxon>Hyphomicrobiales</taxon>
        <taxon>Bartonellaceae</taxon>
        <taxon>Bartonella</taxon>
    </lineage>
</organism>
<dbReference type="InterPro" id="IPR024134">
    <property type="entry name" value="SOD_Cu/Zn_/chaperone"/>
</dbReference>
<dbReference type="PROSITE" id="PS00332">
    <property type="entry name" value="SOD_CU_ZN_2"/>
    <property type="match status" value="1"/>
</dbReference>
<feature type="chain" id="PRO_5005789544" description="Superoxide dismutase [Cu-Zn]" evidence="3">
    <location>
        <begin position="25"/>
        <end position="175"/>
    </location>
</feature>
<dbReference type="AlphaFoldDB" id="A0A0M3T334"/>